<evidence type="ECO:0000256" key="2">
    <source>
        <dbReference type="ARBA" id="ARBA00023002"/>
    </source>
</evidence>
<feature type="domain" description="3-beta hydroxysteroid dehydrogenase/isomerase" evidence="4">
    <location>
        <begin position="10"/>
        <end position="281"/>
    </location>
</feature>
<keyword evidence="6" id="KW-1185">Reference proteome</keyword>
<keyword evidence="3" id="KW-0472">Membrane</keyword>
<sequence>MEQSAVLHVLVTGGSGFLGRGIVKALLEGHPTWKITILDLHAPDPETQGRIAGFVEADITSPASVSDAFVNYKPDIVVHTAGIVPARDYRYSTDSKQWDKVKAINYHGTANVLEATMASGCRRFVYTSSCTAVIDDLDHDYYNMDESVPLGYATLHYGKSKGMAEQYVLSNAHAEKGLKACALRPCTILGPGDTAVIGLMYDLIAKYETYFIVGDGDNIYDFMYIDNAVRAHVLAVENLLTTATAAGHAFFISNQEPVYFWDFLAYVWAQFGHVPAFRIHIPMWLAWVVALILEVITFFTGSASTLDRGSVKDGVRTQYSNNAKARRILGYVPEVKLAEGVRRSCDDYQRYLASKRGDVRNLQAAKSG</sequence>
<dbReference type="Gene3D" id="3.40.50.720">
    <property type="entry name" value="NAD(P)-binding Rossmann-like Domain"/>
    <property type="match status" value="1"/>
</dbReference>
<evidence type="ECO:0000313" key="5">
    <source>
        <dbReference type="EMBL" id="CAK3844220.1"/>
    </source>
</evidence>
<keyword evidence="3" id="KW-1133">Transmembrane helix</keyword>
<dbReference type="InterPro" id="IPR036291">
    <property type="entry name" value="NAD(P)-bd_dom_sf"/>
</dbReference>
<accession>A0AAI9E4Y6</accession>
<keyword evidence="2" id="KW-0560">Oxidoreductase</keyword>
<evidence type="ECO:0000256" key="3">
    <source>
        <dbReference type="SAM" id="Phobius"/>
    </source>
</evidence>
<dbReference type="Proteomes" id="UP001296104">
    <property type="component" value="Unassembled WGS sequence"/>
</dbReference>
<feature type="transmembrane region" description="Helical" evidence="3">
    <location>
        <begin position="284"/>
        <end position="306"/>
    </location>
</feature>
<dbReference type="InterPro" id="IPR050177">
    <property type="entry name" value="Lipid_A_modif_metabolic_enz"/>
</dbReference>
<evidence type="ECO:0000313" key="6">
    <source>
        <dbReference type="Proteomes" id="UP001296104"/>
    </source>
</evidence>
<keyword evidence="3" id="KW-0812">Transmembrane</keyword>
<evidence type="ECO:0000259" key="4">
    <source>
        <dbReference type="Pfam" id="PF01073"/>
    </source>
</evidence>
<dbReference type="EMBL" id="CAVMBE010000006">
    <property type="protein sequence ID" value="CAK3844220.1"/>
    <property type="molecule type" value="Genomic_DNA"/>
</dbReference>
<comment type="caution">
    <text evidence="5">The sequence shown here is derived from an EMBL/GenBank/DDBJ whole genome shotgun (WGS) entry which is preliminary data.</text>
</comment>
<dbReference type="GO" id="GO:0016616">
    <property type="term" value="F:oxidoreductase activity, acting on the CH-OH group of donors, NAD or NADP as acceptor"/>
    <property type="evidence" value="ECO:0007669"/>
    <property type="project" value="InterPro"/>
</dbReference>
<name>A0AAI9E4Y6_9PEZI</name>
<dbReference type="PANTHER" id="PTHR43245:SF51">
    <property type="entry name" value="SHORT CHAIN DEHYDROGENASE_REDUCTASE FAMILY 42E, MEMBER 2"/>
    <property type="match status" value="1"/>
</dbReference>
<comment type="similarity">
    <text evidence="1">Belongs to the 3-beta-HSD family.</text>
</comment>
<reference evidence="5" key="1">
    <citation type="submission" date="2023-11" db="EMBL/GenBank/DDBJ databases">
        <authorList>
            <person name="Alioto T."/>
            <person name="Alioto T."/>
            <person name="Gomez Garrido J."/>
        </authorList>
    </citation>
    <scope>NUCLEOTIDE SEQUENCE</scope>
</reference>
<proteinExistence type="inferred from homology"/>
<evidence type="ECO:0000256" key="1">
    <source>
        <dbReference type="ARBA" id="ARBA00009219"/>
    </source>
</evidence>
<dbReference type="AlphaFoldDB" id="A0AAI9E4Y6"/>
<dbReference type="Pfam" id="PF01073">
    <property type="entry name" value="3Beta_HSD"/>
    <property type="match status" value="1"/>
</dbReference>
<gene>
    <name evidence="5" type="ORF">LECACI_7A001549</name>
</gene>
<dbReference type="SUPFAM" id="SSF51735">
    <property type="entry name" value="NAD(P)-binding Rossmann-fold domains"/>
    <property type="match status" value="1"/>
</dbReference>
<organism evidence="5 6">
    <name type="scientific">Lecanosticta acicola</name>
    <dbReference type="NCBI Taxonomy" id="111012"/>
    <lineage>
        <taxon>Eukaryota</taxon>
        <taxon>Fungi</taxon>
        <taxon>Dikarya</taxon>
        <taxon>Ascomycota</taxon>
        <taxon>Pezizomycotina</taxon>
        <taxon>Dothideomycetes</taxon>
        <taxon>Dothideomycetidae</taxon>
        <taxon>Mycosphaerellales</taxon>
        <taxon>Mycosphaerellaceae</taxon>
        <taxon>Lecanosticta</taxon>
    </lineage>
</organism>
<dbReference type="InterPro" id="IPR002225">
    <property type="entry name" value="3Beta_OHSteriod_DH/Estase"/>
</dbReference>
<dbReference type="PANTHER" id="PTHR43245">
    <property type="entry name" value="BIFUNCTIONAL POLYMYXIN RESISTANCE PROTEIN ARNA"/>
    <property type="match status" value="1"/>
</dbReference>
<dbReference type="GO" id="GO:0006694">
    <property type="term" value="P:steroid biosynthetic process"/>
    <property type="evidence" value="ECO:0007669"/>
    <property type="project" value="InterPro"/>
</dbReference>
<protein>
    <submittedName>
        <fullName evidence="5">Sterol-4-alpha-carboxylate 3-dehydrogenase, decarboxylating</fullName>
    </submittedName>
</protein>